<dbReference type="PANTHER" id="PTHR31642">
    <property type="entry name" value="TRICHOTHECENE 3-O-ACETYLTRANSFERASE"/>
    <property type="match status" value="1"/>
</dbReference>
<evidence type="ECO:0000313" key="5">
    <source>
        <dbReference type="Proteomes" id="UP000324897"/>
    </source>
</evidence>
<comment type="similarity">
    <text evidence="1">Belongs to the plant acyltransferase family.</text>
</comment>
<dbReference type="Gene3D" id="3.30.559.10">
    <property type="entry name" value="Chloramphenicol acetyltransferase-like domain"/>
    <property type="match status" value="1"/>
</dbReference>
<dbReference type="GO" id="GO:0016747">
    <property type="term" value="F:acyltransferase activity, transferring groups other than amino-acyl groups"/>
    <property type="evidence" value="ECO:0007669"/>
    <property type="project" value="UniProtKB-ARBA"/>
</dbReference>
<dbReference type="EMBL" id="RWGY01000013">
    <property type="protein sequence ID" value="TVU24300.1"/>
    <property type="molecule type" value="Genomic_DNA"/>
</dbReference>
<protein>
    <submittedName>
        <fullName evidence="4">Uncharacterized protein</fullName>
    </submittedName>
</protein>
<feature type="non-terminal residue" evidence="4">
    <location>
        <position position="1"/>
    </location>
</feature>
<dbReference type="Pfam" id="PF02458">
    <property type="entry name" value="Transferase"/>
    <property type="match status" value="1"/>
</dbReference>
<sequence>MLKSKASPPANAPHRRPYPYCTVQCVMAHLWLCITAARVAVDSQTRRQEYIGNMVLWARPAATATDLVDRPLGHAAELVSHVVARMDDRYFRSFIDFVRSGRVEAELRRRPTQ</sequence>
<keyword evidence="3" id="KW-0012">Acyltransferase</keyword>
<name>A0A5J9UM99_9POAL</name>
<dbReference type="InterPro" id="IPR050317">
    <property type="entry name" value="Plant_Fungal_Acyltransferase"/>
</dbReference>
<dbReference type="AlphaFoldDB" id="A0A5J9UM99"/>
<proteinExistence type="inferred from homology"/>
<evidence type="ECO:0000256" key="2">
    <source>
        <dbReference type="ARBA" id="ARBA00022679"/>
    </source>
</evidence>
<dbReference type="Gramene" id="TVU24300">
    <property type="protein sequence ID" value="TVU24300"/>
    <property type="gene ID" value="EJB05_26727"/>
</dbReference>
<comment type="caution">
    <text evidence="4">The sequence shown here is derived from an EMBL/GenBank/DDBJ whole genome shotgun (WGS) entry which is preliminary data.</text>
</comment>
<evidence type="ECO:0000313" key="4">
    <source>
        <dbReference type="EMBL" id="TVU24300.1"/>
    </source>
</evidence>
<keyword evidence="2" id="KW-0808">Transferase</keyword>
<reference evidence="4 5" key="1">
    <citation type="journal article" date="2019" name="Sci. Rep.">
        <title>A high-quality genome of Eragrostis curvula grass provides insights into Poaceae evolution and supports new strategies to enhance forage quality.</title>
        <authorList>
            <person name="Carballo J."/>
            <person name="Santos B.A.C.M."/>
            <person name="Zappacosta D."/>
            <person name="Garbus I."/>
            <person name="Selva J.P."/>
            <person name="Gallo C.A."/>
            <person name="Diaz A."/>
            <person name="Albertini E."/>
            <person name="Caccamo M."/>
            <person name="Echenique V."/>
        </authorList>
    </citation>
    <scope>NUCLEOTIDE SEQUENCE [LARGE SCALE GENOMIC DNA]</scope>
    <source>
        <strain evidence="5">cv. Victoria</strain>
        <tissue evidence="4">Leaf</tissue>
    </source>
</reference>
<dbReference type="Proteomes" id="UP000324897">
    <property type="component" value="Chromosome 2"/>
</dbReference>
<dbReference type="OrthoDB" id="689578at2759"/>
<organism evidence="4 5">
    <name type="scientific">Eragrostis curvula</name>
    <name type="common">weeping love grass</name>
    <dbReference type="NCBI Taxonomy" id="38414"/>
    <lineage>
        <taxon>Eukaryota</taxon>
        <taxon>Viridiplantae</taxon>
        <taxon>Streptophyta</taxon>
        <taxon>Embryophyta</taxon>
        <taxon>Tracheophyta</taxon>
        <taxon>Spermatophyta</taxon>
        <taxon>Magnoliopsida</taxon>
        <taxon>Liliopsida</taxon>
        <taxon>Poales</taxon>
        <taxon>Poaceae</taxon>
        <taxon>PACMAD clade</taxon>
        <taxon>Chloridoideae</taxon>
        <taxon>Eragrostideae</taxon>
        <taxon>Eragrostidinae</taxon>
        <taxon>Eragrostis</taxon>
    </lineage>
</organism>
<evidence type="ECO:0000256" key="3">
    <source>
        <dbReference type="ARBA" id="ARBA00023315"/>
    </source>
</evidence>
<evidence type="ECO:0000256" key="1">
    <source>
        <dbReference type="ARBA" id="ARBA00009861"/>
    </source>
</evidence>
<dbReference type="InterPro" id="IPR023213">
    <property type="entry name" value="CAT-like_dom_sf"/>
</dbReference>
<dbReference type="PANTHER" id="PTHR31642:SF13">
    <property type="entry name" value="AGMATINE HYDROXYCINNAMOYLTRANSFERASE 1"/>
    <property type="match status" value="1"/>
</dbReference>
<accession>A0A5J9UM99</accession>
<keyword evidence="5" id="KW-1185">Reference proteome</keyword>
<gene>
    <name evidence="4" type="ORF">EJB05_26727</name>
</gene>